<dbReference type="PANTHER" id="PTHR43774:SF1">
    <property type="entry name" value="PEPTIDE METHIONINE SULFOXIDE REDUCTASE MSRA 2"/>
    <property type="match status" value="1"/>
</dbReference>
<dbReference type="BioCyc" id="PMAR59922:G1G80-510-MONOMER"/>
<comment type="function">
    <text evidence="5">Has an important function as a repair enzyme for proteins that have been inactivated by oxidation. Catalyzes the reversible oxidation-reduction of methionine sulfoxide in proteins to methionine.</text>
</comment>
<evidence type="ECO:0000256" key="2">
    <source>
        <dbReference type="ARBA" id="ARBA00023002"/>
    </source>
</evidence>
<dbReference type="AlphaFoldDB" id="A2C746"/>
<dbReference type="KEGG" id="pmf:P9303_05541"/>
<dbReference type="SUPFAM" id="SSF55068">
    <property type="entry name" value="Peptide methionine sulfoxide reductase"/>
    <property type="match status" value="1"/>
</dbReference>
<dbReference type="InterPro" id="IPR002569">
    <property type="entry name" value="Met_Sox_Rdtase_MsrA_dom"/>
</dbReference>
<evidence type="ECO:0000256" key="4">
    <source>
        <dbReference type="ARBA" id="ARBA00048782"/>
    </source>
</evidence>
<dbReference type="Gene3D" id="3.30.1060.10">
    <property type="entry name" value="Peptide methionine sulphoxide reductase MsrA"/>
    <property type="match status" value="1"/>
</dbReference>
<proteinExistence type="inferred from homology"/>
<comment type="similarity">
    <text evidence="1 5">Belongs to the MsrA Met sulfoxide reductase family.</text>
</comment>
<comment type="catalytic activity">
    <reaction evidence="4 5">
        <text>[thioredoxin]-disulfide + L-methionine + H2O = L-methionine (S)-S-oxide + [thioredoxin]-dithiol</text>
        <dbReference type="Rhea" id="RHEA:19993"/>
        <dbReference type="Rhea" id="RHEA-COMP:10698"/>
        <dbReference type="Rhea" id="RHEA-COMP:10700"/>
        <dbReference type="ChEBI" id="CHEBI:15377"/>
        <dbReference type="ChEBI" id="CHEBI:29950"/>
        <dbReference type="ChEBI" id="CHEBI:50058"/>
        <dbReference type="ChEBI" id="CHEBI:57844"/>
        <dbReference type="ChEBI" id="CHEBI:58772"/>
        <dbReference type="EC" id="1.8.4.11"/>
    </reaction>
</comment>
<gene>
    <name evidence="5" type="primary">msrA</name>
    <name evidence="7" type="ordered locus">P9303_05541</name>
</gene>
<feature type="active site" evidence="5">
    <location>
        <position position="41"/>
    </location>
</feature>
<evidence type="ECO:0000256" key="3">
    <source>
        <dbReference type="ARBA" id="ARBA00047806"/>
    </source>
</evidence>
<keyword evidence="2 5" id="KW-0560">Oxidoreductase</keyword>
<dbReference type="EMBL" id="CP000554">
    <property type="protein sequence ID" value="ABM77306.1"/>
    <property type="molecule type" value="Genomic_DNA"/>
</dbReference>
<protein>
    <recommendedName>
        <fullName evidence="5">Peptide methionine sulfoxide reductase MsrA</fullName>
        <shortName evidence="5">Protein-methionine-S-oxide reductase</shortName>
        <ecNumber evidence="5">1.8.4.11</ecNumber>
    </recommendedName>
    <alternativeName>
        <fullName evidence="5">Peptide-methionine (S)-S-oxide reductase</fullName>
        <shortName evidence="5">Peptide Met(O) reductase</shortName>
    </alternativeName>
</protein>
<dbReference type="InterPro" id="IPR036509">
    <property type="entry name" value="Met_Sox_Rdtase_MsrA_sf"/>
</dbReference>
<dbReference type="GO" id="GO:0008113">
    <property type="term" value="F:peptide-methionine (S)-S-oxide reductase activity"/>
    <property type="evidence" value="ECO:0007669"/>
    <property type="project" value="UniProtKB-UniRule"/>
</dbReference>
<organism evidence="7 8">
    <name type="scientific">Prochlorococcus marinus (strain MIT 9303)</name>
    <dbReference type="NCBI Taxonomy" id="59922"/>
    <lineage>
        <taxon>Bacteria</taxon>
        <taxon>Bacillati</taxon>
        <taxon>Cyanobacteriota</taxon>
        <taxon>Cyanophyceae</taxon>
        <taxon>Synechococcales</taxon>
        <taxon>Prochlorococcaceae</taxon>
        <taxon>Prochlorococcus</taxon>
    </lineage>
</organism>
<dbReference type="Pfam" id="PF01625">
    <property type="entry name" value="PMSR"/>
    <property type="match status" value="1"/>
</dbReference>
<dbReference type="HAMAP" id="MF_01401">
    <property type="entry name" value="MsrA"/>
    <property type="match status" value="1"/>
</dbReference>
<dbReference type="RefSeq" id="WP_011825228.1">
    <property type="nucleotide sequence ID" value="NC_008820.1"/>
</dbReference>
<evidence type="ECO:0000313" key="7">
    <source>
        <dbReference type="EMBL" id="ABM77306.1"/>
    </source>
</evidence>
<name>A2C746_PROM3</name>
<dbReference type="HOGENOM" id="CLU_031040_10_1_3"/>
<evidence type="ECO:0000256" key="1">
    <source>
        <dbReference type="ARBA" id="ARBA00005591"/>
    </source>
</evidence>
<dbReference type="EC" id="1.8.4.11" evidence="5"/>
<accession>A2C746</accession>
<reference evidence="7 8" key="1">
    <citation type="journal article" date="2007" name="PLoS Genet.">
        <title>Patterns and implications of gene gain and loss in the evolution of Prochlorococcus.</title>
        <authorList>
            <person name="Kettler G.C."/>
            <person name="Martiny A.C."/>
            <person name="Huang K."/>
            <person name="Zucker J."/>
            <person name="Coleman M.L."/>
            <person name="Rodrigue S."/>
            <person name="Chen F."/>
            <person name="Lapidus A."/>
            <person name="Ferriera S."/>
            <person name="Johnson J."/>
            <person name="Steglich C."/>
            <person name="Church G.M."/>
            <person name="Richardson P."/>
            <person name="Chisholm S.W."/>
        </authorList>
    </citation>
    <scope>NUCLEOTIDE SEQUENCE [LARGE SCALE GENOMIC DNA]</scope>
    <source>
        <strain evidence="7 8">MIT 9303</strain>
    </source>
</reference>
<evidence type="ECO:0000313" key="8">
    <source>
        <dbReference type="Proteomes" id="UP000002274"/>
    </source>
</evidence>
<dbReference type="NCBIfam" id="TIGR00401">
    <property type="entry name" value="msrA"/>
    <property type="match status" value="1"/>
</dbReference>
<dbReference type="Proteomes" id="UP000002274">
    <property type="component" value="Chromosome"/>
</dbReference>
<comment type="catalytic activity">
    <reaction evidence="3 5">
        <text>L-methionyl-[protein] + [thioredoxin]-disulfide + H2O = L-methionyl-(S)-S-oxide-[protein] + [thioredoxin]-dithiol</text>
        <dbReference type="Rhea" id="RHEA:14217"/>
        <dbReference type="Rhea" id="RHEA-COMP:10698"/>
        <dbReference type="Rhea" id="RHEA-COMP:10700"/>
        <dbReference type="Rhea" id="RHEA-COMP:12313"/>
        <dbReference type="Rhea" id="RHEA-COMP:12315"/>
        <dbReference type="ChEBI" id="CHEBI:15377"/>
        <dbReference type="ChEBI" id="CHEBI:16044"/>
        <dbReference type="ChEBI" id="CHEBI:29950"/>
        <dbReference type="ChEBI" id="CHEBI:44120"/>
        <dbReference type="ChEBI" id="CHEBI:50058"/>
        <dbReference type="EC" id="1.8.4.11"/>
    </reaction>
</comment>
<sequence>MKTTFRPLRRWWIAIFLCVALLGLPLQVLASVEEAVFAGGCFWCLEHDLEGLTGVISAESGYTGGDLPRPTYSQVSSKTTGHQEAVRVRFDAAQISYAELLRSYWRNVDPLDGDGQFCDQGDSYRPVIFTRDDQQDSEARESADAAALELAEPMSNLKVEIKPLSEFWLAEDYHQNYAELNSIKYNFYRYSCGRDRRLDQLWGDKARTGLPWQRPDQANLRKK</sequence>
<evidence type="ECO:0000256" key="5">
    <source>
        <dbReference type="HAMAP-Rule" id="MF_01401"/>
    </source>
</evidence>
<dbReference type="STRING" id="59922.P9303_05541"/>
<dbReference type="PANTHER" id="PTHR43774">
    <property type="entry name" value="PEPTIDE METHIONINE SULFOXIDE REDUCTASE"/>
    <property type="match status" value="1"/>
</dbReference>
<evidence type="ECO:0000259" key="6">
    <source>
        <dbReference type="Pfam" id="PF01625"/>
    </source>
</evidence>
<feature type="domain" description="Peptide methionine sulphoxide reductase MsrA" evidence="6">
    <location>
        <begin position="34"/>
        <end position="185"/>
    </location>
</feature>
<dbReference type="GO" id="GO:0033744">
    <property type="term" value="F:L-methionine:thioredoxin-disulfide S-oxidoreductase activity"/>
    <property type="evidence" value="ECO:0007669"/>
    <property type="project" value="RHEA"/>
</dbReference>